<dbReference type="EMBL" id="KZ824993">
    <property type="protein sequence ID" value="RAH65599.1"/>
    <property type="molecule type" value="Genomic_DNA"/>
</dbReference>
<accession>A0ACD1GWN4</accession>
<organism evidence="1 2">
    <name type="scientific">Aspergillus aculeatinus CBS 121060</name>
    <dbReference type="NCBI Taxonomy" id="1448322"/>
    <lineage>
        <taxon>Eukaryota</taxon>
        <taxon>Fungi</taxon>
        <taxon>Dikarya</taxon>
        <taxon>Ascomycota</taxon>
        <taxon>Pezizomycotina</taxon>
        <taxon>Eurotiomycetes</taxon>
        <taxon>Eurotiomycetidae</taxon>
        <taxon>Eurotiales</taxon>
        <taxon>Aspergillaceae</taxon>
        <taxon>Aspergillus</taxon>
        <taxon>Aspergillus subgen. Circumdati</taxon>
    </lineage>
</organism>
<protein>
    <submittedName>
        <fullName evidence="1">Uncharacterized protein</fullName>
    </submittedName>
</protein>
<reference evidence="1" key="1">
    <citation type="submission" date="2018-02" db="EMBL/GenBank/DDBJ databases">
        <title>The genomes of Aspergillus section Nigri reveals drivers in fungal speciation.</title>
        <authorList>
            <consortium name="DOE Joint Genome Institute"/>
            <person name="Vesth T.C."/>
            <person name="Nybo J."/>
            <person name="Theobald S."/>
            <person name="Brandl J."/>
            <person name="Frisvad J.C."/>
            <person name="Nielsen K.F."/>
            <person name="Lyhne E.K."/>
            <person name="Kogle M.E."/>
            <person name="Kuo A."/>
            <person name="Riley R."/>
            <person name="Clum A."/>
            <person name="Nolan M."/>
            <person name="Lipzen A."/>
            <person name="Salamov A."/>
            <person name="Henrissat B."/>
            <person name="Wiebenga A."/>
            <person name="De vries R.P."/>
            <person name="Grigoriev I.V."/>
            <person name="Mortensen U.H."/>
            <person name="Andersen M.R."/>
            <person name="Baker S.E."/>
        </authorList>
    </citation>
    <scope>NUCLEOTIDE SEQUENCE</scope>
    <source>
        <strain evidence="1">CBS 121060</strain>
    </source>
</reference>
<proteinExistence type="predicted"/>
<gene>
    <name evidence="1" type="ORF">BO66DRAFT_206483</name>
</gene>
<evidence type="ECO:0000313" key="1">
    <source>
        <dbReference type="EMBL" id="RAH65599.1"/>
    </source>
</evidence>
<name>A0ACD1GWN4_9EURO</name>
<dbReference type="Proteomes" id="UP000249661">
    <property type="component" value="Unassembled WGS sequence"/>
</dbReference>
<evidence type="ECO:0000313" key="2">
    <source>
        <dbReference type="Proteomes" id="UP000249661"/>
    </source>
</evidence>
<sequence>MYGAVGFNSSRLIVKWVFPSSRLPGQKTLEEKARAGVLRDRRSSCGECSFDGGWMVCTVCTFCLTCRHNGAIIASSPLFSTTLVVYPPPIDEWDEIHCVSKEGTIAMYNPQAGLLGGLFFFYGDPTDTSQCGGFCCSLSK</sequence>
<keyword evidence="2" id="KW-1185">Reference proteome</keyword>